<evidence type="ECO:0000313" key="1">
    <source>
        <dbReference type="EMBL" id="CAK0823818.1"/>
    </source>
</evidence>
<proteinExistence type="predicted"/>
<sequence length="79" mass="7873">VAGVCGSPQSSCALASVSKAAAEAACLSQGARLCSEEELQYLEASGSGCGLDAERVWSYTPCSTGAVGGYVTVSVYGDE</sequence>
<gene>
    <name evidence="1" type="ORF">PCOR1329_LOCUS24394</name>
</gene>
<protein>
    <recommendedName>
        <fullName evidence="3">Subtilisin</fullName>
    </recommendedName>
</protein>
<feature type="non-terminal residue" evidence="1">
    <location>
        <position position="79"/>
    </location>
</feature>
<comment type="caution">
    <text evidence="1">The sequence shown here is derived from an EMBL/GenBank/DDBJ whole genome shotgun (WGS) entry which is preliminary data.</text>
</comment>
<evidence type="ECO:0000313" key="2">
    <source>
        <dbReference type="Proteomes" id="UP001189429"/>
    </source>
</evidence>
<reference evidence="1" key="1">
    <citation type="submission" date="2023-10" db="EMBL/GenBank/DDBJ databases">
        <authorList>
            <person name="Chen Y."/>
            <person name="Shah S."/>
            <person name="Dougan E. K."/>
            <person name="Thang M."/>
            <person name="Chan C."/>
        </authorList>
    </citation>
    <scope>NUCLEOTIDE SEQUENCE [LARGE SCALE GENOMIC DNA]</scope>
</reference>
<feature type="non-terminal residue" evidence="1">
    <location>
        <position position="1"/>
    </location>
</feature>
<dbReference type="EMBL" id="CAUYUJ010008391">
    <property type="protein sequence ID" value="CAK0823818.1"/>
    <property type="molecule type" value="Genomic_DNA"/>
</dbReference>
<name>A0ABN9RXF1_9DINO</name>
<evidence type="ECO:0008006" key="3">
    <source>
        <dbReference type="Google" id="ProtNLM"/>
    </source>
</evidence>
<organism evidence="1 2">
    <name type="scientific">Prorocentrum cordatum</name>
    <dbReference type="NCBI Taxonomy" id="2364126"/>
    <lineage>
        <taxon>Eukaryota</taxon>
        <taxon>Sar</taxon>
        <taxon>Alveolata</taxon>
        <taxon>Dinophyceae</taxon>
        <taxon>Prorocentrales</taxon>
        <taxon>Prorocentraceae</taxon>
        <taxon>Prorocentrum</taxon>
    </lineage>
</organism>
<dbReference type="Proteomes" id="UP001189429">
    <property type="component" value="Unassembled WGS sequence"/>
</dbReference>
<keyword evidence="2" id="KW-1185">Reference proteome</keyword>
<accession>A0ABN9RXF1</accession>